<dbReference type="InterPro" id="IPR013762">
    <property type="entry name" value="Integrase-like_cat_sf"/>
</dbReference>
<dbReference type="RefSeq" id="WP_147499191.1">
    <property type="nucleotide sequence ID" value="NZ_VOAV01000032.1"/>
</dbReference>
<evidence type="ECO:0000259" key="2">
    <source>
        <dbReference type="PROSITE" id="PS51898"/>
    </source>
</evidence>
<dbReference type="Proteomes" id="UP000321599">
    <property type="component" value="Unassembled WGS sequence"/>
</dbReference>
<reference evidence="3 4" key="1">
    <citation type="submission" date="2019-07" db="EMBL/GenBank/DDBJ databases">
        <title>Rapid identification of Enteric Bacteria from Whole Genome Sequences (WGS) using Average Nucleotide Identity (ANI).</title>
        <authorList>
            <person name="Lane C."/>
        </authorList>
    </citation>
    <scope>NUCLEOTIDE SEQUENCE [LARGE SCALE GENOMIC DNA]</scope>
    <source>
        <strain evidence="3 4">2013D-9588</strain>
    </source>
</reference>
<proteinExistence type="predicted"/>
<keyword evidence="4" id="KW-1185">Reference proteome</keyword>
<name>A0ABY3G5S4_9BACT</name>
<protein>
    <submittedName>
        <fullName evidence="3">Tyrosine-type recombinase/integrase</fullName>
    </submittedName>
</protein>
<dbReference type="SUPFAM" id="SSF56349">
    <property type="entry name" value="DNA breaking-rejoining enzymes"/>
    <property type="match status" value="1"/>
</dbReference>
<accession>A0ABY3G5S4</accession>
<evidence type="ECO:0000313" key="3">
    <source>
        <dbReference type="EMBL" id="TWO27661.1"/>
    </source>
</evidence>
<dbReference type="Gene3D" id="1.10.443.10">
    <property type="entry name" value="Intergrase catalytic core"/>
    <property type="match status" value="1"/>
</dbReference>
<dbReference type="Pfam" id="PF00589">
    <property type="entry name" value="Phage_integrase"/>
    <property type="match status" value="1"/>
</dbReference>
<dbReference type="InterPro" id="IPR002104">
    <property type="entry name" value="Integrase_catalytic"/>
</dbReference>
<gene>
    <name evidence="3" type="ORF">XK09_07910</name>
</gene>
<feature type="domain" description="Tyr recombinase" evidence="2">
    <location>
        <begin position="176"/>
        <end position="415"/>
    </location>
</feature>
<sequence length="419" mass="48462">MFKLKDGRYKSDFYINGKRYQRTWNTTDIEVAQKCEKDLRVSLQAALLTPRQLGFNNLEWLLEPPKETKSFLLSEARDYMVESVWQYLEDNKNPPSRINTLIKMVGDLDLSLITTELLMNLKRTMLISGVNGKRYKERTFNHLLSTLRTTFETLERTGVYEFKNKPNFKKLAASIRETKIVCYSDAEINEIAEYFKSISDKTGSLVDREIYEYFVINSNLGLRPAEYYELRVGDIDLENKTITISRALKTHSTTLKVGTTKNANSRTLPLGGITLKLLSDICDRVNLALSLDRSEAMELYLKEPEGYLKGVYYSIARGRYKGLDRENYKNCKINNLTHSICVSRWKDMNKALGFDKRINAKEYNQYALRHTVASRLVSLKKFSAYRLMQYLGHKNIQSSLKYVHLNIDDIRDGIGVGVC</sequence>
<dbReference type="EMBL" id="VOAV01000032">
    <property type="protein sequence ID" value="TWO27661.1"/>
    <property type="molecule type" value="Genomic_DNA"/>
</dbReference>
<organism evidence="3 4">
    <name type="scientific">Campylobacter lanienae</name>
    <dbReference type="NCBI Taxonomy" id="75658"/>
    <lineage>
        <taxon>Bacteria</taxon>
        <taxon>Pseudomonadati</taxon>
        <taxon>Campylobacterota</taxon>
        <taxon>Epsilonproteobacteria</taxon>
        <taxon>Campylobacterales</taxon>
        <taxon>Campylobacteraceae</taxon>
        <taxon>Campylobacter</taxon>
    </lineage>
</organism>
<evidence type="ECO:0000256" key="1">
    <source>
        <dbReference type="ARBA" id="ARBA00023172"/>
    </source>
</evidence>
<comment type="caution">
    <text evidence="3">The sequence shown here is derived from an EMBL/GenBank/DDBJ whole genome shotgun (WGS) entry which is preliminary data.</text>
</comment>
<dbReference type="PROSITE" id="PS51898">
    <property type="entry name" value="TYR_RECOMBINASE"/>
    <property type="match status" value="1"/>
</dbReference>
<evidence type="ECO:0000313" key="4">
    <source>
        <dbReference type="Proteomes" id="UP000321599"/>
    </source>
</evidence>
<dbReference type="InterPro" id="IPR011010">
    <property type="entry name" value="DNA_brk_join_enz"/>
</dbReference>
<keyword evidence="1" id="KW-0233">DNA recombination</keyword>